<proteinExistence type="predicted"/>
<accession>A0A1V3XRV8</accession>
<dbReference type="Proteomes" id="UP000189229">
    <property type="component" value="Unassembled WGS sequence"/>
</dbReference>
<evidence type="ECO:0000313" key="3">
    <source>
        <dbReference type="Proteomes" id="UP000189229"/>
    </source>
</evidence>
<feature type="compositionally biased region" description="Polar residues" evidence="1">
    <location>
        <begin position="1"/>
        <end position="12"/>
    </location>
</feature>
<comment type="caution">
    <text evidence="2">The sequence shown here is derived from an EMBL/GenBank/DDBJ whole genome shotgun (WGS) entry which is preliminary data.</text>
</comment>
<evidence type="ECO:0000313" key="2">
    <source>
        <dbReference type="EMBL" id="OOK81818.1"/>
    </source>
</evidence>
<feature type="compositionally biased region" description="Basic residues" evidence="1">
    <location>
        <begin position="24"/>
        <end position="34"/>
    </location>
</feature>
<feature type="region of interest" description="Disordered" evidence="1">
    <location>
        <begin position="1"/>
        <end position="40"/>
    </location>
</feature>
<protein>
    <submittedName>
        <fullName evidence="2">Uncharacterized protein</fullName>
    </submittedName>
</protein>
<gene>
    <name evidence="2" type="ORF">BZL30_0543</name>
</gene>
<dbReference type="EMBL" id="MVBM01000001">
    <property type="protein sequence ID" value="OOK81818.1"/>
    <property type="molecule type" value="Genomic_DNA"/>
</dbReference>
<sequence length="40" mass="4146">MGPPGRSSTSSPAGVWTASMAGALRRHAVPHHRRNEPPAG</sequence>
<reference evidence="2 3" key="1">
    <citation type="submission" date="2017-02" db="EMBL/GenBank/DDBJ databases">
        <title>Complete genome sequences of Mycobacterium kansasii strains isolated from rhesus macaques.</title>
        <authorList>
            <person name="Panda A."/>
            <person name="Nagaraj S."/>
            <person name="Zhao X."/>
            <person name="Tettelin H."/>
            <person name="Detolla L.J."/>
        </authorList>
    </citation>
    <scope>NUCLEOTIDE SEQUENCE [LARGE SCALE GENOMIC DNA]</scope>
    <source>
        <strain evidence="2 3">11-3813</strain>
    </source>
</reference>
<dbReference type="AlphaFoldDB" id="A0A1V3XRV8"/>
<evidence type="ECO:0000256" key="1">
    <source>
        <dbReference type="SAM" id="MobiDB-lite"/>
    </source>
</evidence>
<name>A0A1V3XRV8_MYCKA</name>
<organism evidence="2 3">
    <name type="scientific">Mycobacterium kansasii</name>
    <dbReference type="NCBI Taxonomy" id="1768"/>
    <lineage>
        <taxon>Bacteria</taxon>
        <taxon>Bacillati</taxon>
        <taxon>Actinomycetota</taxon>
        <taxon>Actinomycetes</taxon>
        <taxon>Mycobacteriales</taxon>
        <taxon>Mycobacteriaceae</taxon>
        <taxon>Mycobacterium</taxon>
    </lineage>
</organism>